<dbReference type="PANTHER" id="PTHR34066">
    <property type="entry name" value="GROWTH FACTOR 2"/>
    <property type="match status" value="1"/>
</dbReference>
<gene>
    <name evidence="2" type="ORF">JVT61DRAFT_5725</name>
</gene>
<sequence>MTRTRSEIDEIFAASARPPKKKIKTTPPTKSQHPAAETILDPSKKQPGQKRQREKKHAKADNDGFKDSRGSAPRRKTVDGYAIYKEDELGISTTGGGDHLIQLPVLALL</sequence>
<keyword evidence="3" id="KW-1185">Reference proteome</keyword>
<evidence type="ECO:0000256" key="1">
    <source>
        <dbReference type="SAM" id="MobiDB-lite"/>
    </source>
</evidence>
<comment type="caution">
    <text evidence="2">The sequence shown here is derived from an EMBL/GenBank/DDBJ whole genome shotgun (WGS) entry which is preliminary data.</text>
</comment>
<protein>
    <submittedName>
        <fullName evidence="2">Uncharacterized protein</fullName>
    </submittedName>
</protein>
<organism evidence="2 3">
    <name type="scientific">Boletus reticuloceps</name>
    <dbReference type="NCBI Taxonomy" id="495285"/>
    <lineage>
        <taxon>Eukaryota</taxon>
        <taxon>Fungi</taxon>
        <taxon>Dikarya</taxon>
        <taxon>Basidiomycota</taxon>
        <taxon>Agaricomycotina</taxon>
        <taxon>Agaricomycetes</taxon>
        <taxon>Agaricomycetidae</taxon>
        <taxon>Boletales</taxon>
        <taxon>Boletineae</taxon>
        <taxon>Boletaceae</taxon>
        <taxon>Boletoideae</taxon>
        <taxon>Boletus</taxon>
    </lineage>
</organism>
<evidence type="ECO:0000313" key="2">
    <source>
        <dbReference type="EMBL" id="KAG6381317.1"/>
    </source>
</evidence>
<dbReference type="PANTHER" id="PTHR34066:SF1">
    <property type="entry name" value="DUF1764 FAMILY PROTEIN"/>
    <property type="match status" value="1"/>
</dbReference>
<feature type="compositionally biased region" description="Basic residues" evidence="1">
    <location>
        <begin position="47"/>
        <end position="58"/>
    </location>
</feature>
<dbReference type="OrthoDB" id="20835at2759"/>
<dbReference type="AlphaFoldDB" id="A0A8I2Z231"/>
<dbReference type="Proteomes" id="UP000683000">
    <property type="component" value="Unassembled WGS sequence"/>
</dbReference>
<reference evidence="2" key="1">
    <citation type="submission" date="2021-03" db="EMBL/GenBank/DDBJ databases">
        <title>Evolutionary innovations through gain and loss of genes in the ectomycorrhizal Boletales.</title>
        <authorList>
            <person name="Wu G."/>
            <person name="Miyauchi S."/>
            <person name="Morin E."/>
            <person name="Yang Z.-L."/>
            <person name="Xu J."/>
            <person name="Martin F.M."/>
        </authorList>
    </citation>
    <scope>NUCLEOTIDE SEQUENCE</scope>
    <source>
        <strain evidence="2">BR01</strain>
    </source>
</reference>
<dbReference type="EMBL" id="JAGFBS010000002">
    <property type="protein sequence ID" value="KAG6381317.1"/>
    <property type="molecule type" value="Genomic_DNA"/>
</dbReference>
<name>A0A8I2Z231_9AGAM</name>
<accession>A0A8I2Z231</accession>
<dbReference type="InterPro" id="IPR013885">
    <property type="entry name" value="DUF1764_euk"/>
</dbReference>
<proteinExistence type="predicted"/>
<feature type="compositionally biased region" description="Basic and acidic residues" evidence="1">
    <location>
        <begin position="59"/>
        <end position="69"/>
    </location>
</feature>
<dbReference type="Pfam" id="PF08576">
    <property type="entry name" value="DUF1764"/>
    <property type="match status" value="1"/>
</dbReference>
<feature type="region of interest" description="Disordered" evidence="1">
    <location>
        <begin position="1"/>
        <end position="75"/>
    </location>
</feature>
<evidence type="ECO:0000313" key="3">
    <source>
        <dbReference type="Proteomes" id="UP000683000"/>
    </source>
</evidence>